<dbReference type="PRINTS" id="PR00481">
    <property type="entry name" value="LAMNOPPTDASE"/>
</dbReference>
<dbReference type="SUPFAM" id="SSF53187">
    <property type="entry name" value="Zn-dependent exopeptidases"/>
    <property type="match status" value="1"/>
</dbReference>
<comment type="catalytic activity">
    <reaction evidence="15">
        <text>L-cysteinylglycine + H2O = L-cysteine + glycine</text>
        <dbReference type="Rhea" id="RHEA:28783"/>
        <dbReference type="ChEBI" id="CHEBI:15377"/>
        <dbReference type="ChEBI" id="CHEBI:35235"/>
        <dbReference type="ChEBI" id="CHEBI:57305"/>
        <dbReference type="ChEBI" id="CHEBI:61694"/>
    </reaction>
    <physiologicalReaction direction="left-to-right" evidence="15">
        <dbReference type="Rhea" id="RHEA:28784"/>
    </physiologicalReaction>
</comment>
<proteinExistence type="inferred from homology"/>
<evidence type="ECO:0000256" key="14">
    <source>
        <dbReference type="ARBA" id="ARBA00047881"/>
    </source>
</evidence>
<dbReference type="AlphaFoldDB" id="A0A836AE92"/>
<dbReference type="InterPro" id="IPR008283">
    <property type="entry name" value="Peptidase_M17_N"/>
</dbReference>
<comment type="similarity">
    <text evidence="1">Belongs to the peptidase M17 family.</text>
</comment>
<evidence type="ECO:0000256" key="15">
    <source>
        <dbReference type="ARBA" id="ARBA00049107"/>
    </source>
</evidence>
<keyword evidence="6" id="KW-0378">Hydrolase</keyword>
<evidence type="ECO:0000256" key="11">
    <source>
        <dbReference type="ARBA" id="ARBA00030997"/>
    </source>
</evidence>
<comment type="subunit">
    <text evidence="2">Homohexamer.</text>
</comment>
<dbReference type="SUPFAM" id="SSF52949">
    <property type="entry name" value="Macro domain-like"/>
    <property type="match status" value="1"/>
</dbReference>
<dbReference type="EMBL" id="JAEMGP010000006">
    <property type="protein sequence ID" value="KAG5207538.1"/>
    <property type="molecule type" value="Genomic_DNA"/>
</dbReference>
<dbReference type="InterPro" id="IPR011356">
    <property type="entry name" value="Leucine_aapep/pepB"/>
</dbReference>
<evidence type="ECO:0000256" key="9">
    <source>
        <dbReference type="ARBA" id="ARBA00029605"/>
    </source>
</evidence>
<keyword evidence="4" id="KW-0031">Aminopeptidase</keyword>
<evidence type="ECO:0000256" key="1">
    <source>
        <dbReference type="ARBA" id="ARBA00009528"/>
    </source>
</evidence>
<keyword evidence="5" id="KW-0645">Protease</keyword>
<evidence type="ECO:0000259" key="16">
    <source>
        <dbReference type="PROSITE" id="PS00631"/>
    </source>
</evidence>
<dbReference type="Pfam" id="PF02789">
    <property type="entry name" value="Peptidase_M17_N"/>
    <property type="match status" value="1"/>
</dbReference>
<dbReference type="GO" id="GO:0005634">
    <property type="term" value="C:nucleus"/>
    <property type="evidence" value="ECO:0007669"/>
    <property type="project" value="UniProtKB-SubCell"/>
</dbReference>
<dbReference type="Gene3D" id="3.40.630.10">
    <property type="entry name" value="Zn peptidases"/>
    <property type="match status" value="1"/>
</dbReference>
<dbReference type="PROSITE" id="PS00631">
    <property type="entry name" value="CYTOSOL_AP"/>
    <property type="match status" value="1"/>
</dbReference>
<sequence>MTKGLVLGIYSKEKEEDAPQFTSAGENFNKLVSGKLREILNISGPPLKAGKTRTFYGLHEDFPSVVVVGLGKKTAGIDEQENWHEGKENIRAAVAAGCRQIQDLEIPSVEVDPCGDAQAAAEGAVLGLYEYDDLKQKRKVVVSAKLHGSEDQEAWQRGVLFASGQNLARRLMETPANEMTPTKFAEIVEENLKSASSKTDVFIRPKSWIEEQEMGSFLSVAKGSEEPPVFLEIHYKGSPDASEPPLVFVGKGITFDSGGISIKAAANMDLMRADMGGAATICSAIVSAAKLDLPINIVGLAPLCENMPSGKANKPGDVVRAKNGKTIQVDNTDAEGRLILADALCYAHTFNPKVIINAATLTGAMDIALGSGATGVFTNSSWLWNKLFEACFASLVSQDYVNGTDQEEIRTGVDQCIQKFLDIARQTECFFLQKRLQLSVQKPDQVIKEDVSELRNELQRKDALVQKHLTKLRHWQQVLEDINMQHKKPADIPQGSLAYLEQASANIPAPMKQT</sequence>
<evidence type="ECO:0000256" key="2">
    <source>
        <dbReference type="ARBA" id="ARBA00011643"/>
    </source>
</evidence>
<evidence type="ECO:0000256" key="4">
    <source>
        <dbReference type="ARBA" id="ARBA00022438"/>
    </source>
</evidence>
<organism evidence="17 18">
    <name type="scientific">Ovis aries</name>
    <name type="common">Sheep</name>
    <dbReference type="NCBI Taxonomy" id="9940"/>
    <lineage>
        <taxon>Eukaryota</taxon>
        <taxon>Metazoa</taxon>
        <taxon>Chordata</taxon>
        <taxon>Craniata</taxon>
        <taxon>Vertebrata</taxon>
        <taxon>Euteleostomi</taxon>
        <taxon>Mammalia</taxon>
        <taxon>Eutheria</taxon>
        <taxon>Laurasiatheria</taxon>
        <taxon>Artiodactyla</taxon>
        <taxon>Ruminantia</taxon>
        <taxon>Pecora</taxon>
        <taxon>Bovidae</taxon>
        <taxon>Caprinae</taxon>
        <taxon>Ovis</taxon>
    </lineage>
</organism>
<dbReference type="Proteomes" id="UP000664991">
    <property type="component" value="Unassembled WGS sequence"/>
</dbReference>
<evidence type="ECO:0000256" key="3">
    <source>
        <dbReference type="ARBA" id="ARBA00014190"/>
    </source>
</evidence>
<comment type="catalytic activity">
    <reaction evidence="7">
        <text>an S-substituted L-cysteinylglycine + H2O = an S-substituted L-cysteine + glycine</text>
        <dbReference type="Rhea" id="RHEA:60444"/>
        <dbReference type="ChEBI" id="CHEBI:15377"/>
        <dbReference type="ChEBI" id="CHEBI:57305"/>
        <dbReference type="ChEBI" id="CHEBI:58717"/>
        <dbReference type="ChEBI" id="CHEBI:143103"/>
        <dbReference type="EC" id="3.4.13.23"/>
    </reaction>
    <physiologicalReaction direction="left-to-right" evidence="7">
        <dbReference type="Rhea" id="RHEA:60445"/>
    </physiologicalReaction>
</comment>
<evidence type="ECO:0000256" key="10">
    <source>
        <dbReference type="ARBA" id="ARBA00030930"/>
    </source>
</evidence>
<comment type="function">
    <text evidence="13">Cytosolic metallopeptidase that catalyzes the removal of unsubstituted N-terminal hydrophobic amino acids from various peptides. The presence of Zn(2+) ions is essential for the peptidase activity, and the association with other cofactors can modulate the substrate spectificity of the enzyme. For instance, in the presence of Mn(2+), it displays a specific Cys-Gly hydrolyzing activity of Cys-Gly-S-conjugates. Involved in the metabolism of glutathione and in the degradation of glutathione S-conjugates, which may play a role in the control of the cell redox status.</text>
</comment>
<evidence type="ECO:0000256" key="7">
    <source>
        <dbReference type="ARBA" id="ARBA00023511"/>
    </source>
</evidence>
<dbReference type="Gene3D" id="3.40.220.10">
    <property type="entry name" value="Leucine Aminopeptidase, subunit E, domain 1"/>
    <property type="match status" value="1"/>
</dbReference>
<accession>A0A836AE92</accession>
<evidence type="ECO:0000256" key="13">
    <source>
        <dbReference type="ARBA" id="ARBA00045966"/>
    </source>
</evidence>
<dbReference type="GO" id="GO:0070006">
    <property type="term" value="F:metalloaminopeptidase activity"/>
    <property type="evidence" value="ECO:0007669"/>
    <property type="project" value="InterPro"/>
</dbReference>
<dbReference type="InterPro" id="IPR000819">
    <property type="entry name" value="Peptidase_M17_C"/>
</dbReference>
<name>A0A836AE92_SHEEP</name>
<dbReference type="FunFam" id="3.40.220.10:FF:000005">
    <property type="entry name" value="cytosol aminopeptidase"/>
    <property type="match status" value="1"/>
</dbReference>
<dbReference type="GO" id="GO:0006508">
    <property type="term" value="P:proteolysis"/>
    <property type="evidence" value="ECO:0007669"/>
    <property type="project" value="UniProtKB-KW"/>
</dbReference>
<evidence type="ECO:0000313" key="18">
    <source>
        <dbReference type="Proteomes" id="UP000664991"/>
    </source>
</evidence>
<gene>
    <name evidence="17" type="ORF">JEQ12_017302</name>
</gene>
<evidence type="ECO:0000256" key="12">
    <source>
        <dbReference type="ARBA" id="ARBA00031564"/>
    </source>
</evidence>
<dbReference type="Pfam" id="PF00883">
    <property type="entry name" value="Peptidase_M17"/>
    <property type="match status" value="1"/>
</dbReference>
<comment type="catalytic activity">
    <reaction evidence="14">
        <text>S-benzyl-L-cysteinylglycine + H2O = S-benzyl-L-cysteine + glycine</text>
        <dbReference type="Rhea" id="RHEA:62568"/>
        <dbReference type="ChEBI" id="CHEBI:15377"/>
        <dbReference type="ChEBI" id="CHEBI:57305"/>
        <dbReference type="ChEBI" id="CHEBI:145802"/>
        <dbReference type="ChEBI" id="CHEBI:145803"/>
    </reaction>
    <physiologicalReaction direction="left-to-right" evidence="14">
        <dbReference type="Rhea" id="RHEA:62569"/>
    </physiologicalReaction>
</comment>
<protein>
    <recommendedName>
        <fullName evidence="3">Cytosol aminopeptidase</fullName>
        <ecNumber evidence="8">3.4.13.23</ecNumber>
    </recommendedName>
    <alternativeName>
        <fullName evidence="11">Cysteinylglycine-S-conjugate dipeptidase</fullName>
    </alternativeName>
    <alternativeName>
        <fullName evidence="12">Leucine aminopeptidase 3</fullName>
    </alternativeName>
    <alternativeName>
        <fullName evidence="10">Proline aminopeptidase</fullName>
    </alternativeName>
    <alternativeName>
        <fullName evidence="9">Prolyl aminopeptidase</fullName>
    </alternativeName>
</protein>
<comment type="caution">
    <text evidence="17">The sequence shown here is derived from an EMBL/GenBank/DDBJ whole genome shotgun (WGS) entry which is preliminary data.</text>
</comment>
<evidence type="ECO:0000256" key="6">
    <source>
        <dbReference type="ARBA" id="ARBA00022801"/>
    </source>
</evidence>
<dbReference type="EC" id="3.4.13.23" evidence="8"/>
<feature type="domain" description="Cytosol aminopeptidase" evidence="16">
    <location>
        <begin position="331"/>
        <end position="338"/>
    </location>
</feature>
<evidence type="ECO:0000256" key="5">
    <source>
        <dbReference type="ARBA" id="ARBA00022670"/>
    </source>
</evidence>
<reference evidence="17 18" key="1">
    <citation type="submission" date="2020-12" db="EMBL/GenBank/DDBJ databases">
        <title>De novo assembly of Tibetan sheep genome.</title>
        <authorList>
            <person name="Li X."/>
        </authorList>
    </citation>
    <scope>NUCLEOTIDE SEQUENCE [LARGE SCALE GENOMIC DNA]</scope>
    <source>
        <tissue evidence="17">Heart</tissue>
    </source>
</reference>
<dbReference type="GO" id="GO:0005737">
    <property type="term" value="C:cytoplasm"/>
    <property type="evidence" value="ECO:0007669"/>
    <property type="project" value="InterPro"/>
</dbReference>
<dbReference type="PANTHER" id="PTHR11963">
    <property type="entry name" value="LEUCINE AMINOPEPTIDASE-RELATED"/>
    <property type="match status" value="1"/>
</dbReference>
<dbReference type="CDD" id="cd00433">
    <property type="entry name" value="Peptidase_M17"/>
    <property type="match status" value="1"/>
</dbReference>
<evidence type="ECO:0000313" key="17">
    <source>
        <dbReference type="EMBL" id="KAG5207538.1"/>
    </source>
</evidence>
<dbReference type="InterPro" id="IPR043472">
    <property type="entry name" value="Macro_dom-like"/>
</dbReference>
<evidence type="ECO:0000256" key="8">
    <source>
        <dbReference type="ARBA" id="ARBA00023625"/>
    </source>
</evidence>
<dbReference type="GO" id="GO:0030145">
    <property type="term" value="F:manganese ion binding"/>
    <property type="evidence" value="ECO:0007669"/>
    <property type="project" value="InterPro"/>
</dbReference>
<dbReference type="PANTHER" id="PTHR11963:SF23">
    <property type="entry name" value="CYTOSOL AMINOPEPTIDASE"/>
    <property type="match status" value="1"/>
</dbReference>